<accession>A0A2S7VVY0</accession>
<proteinExistence type="predicted"/>
<dbReference type="OrthoDB" id="9801954at2"/>
<reference evidence="2 3" key="1">
    <citation type="submission" date="2016-12" db="EMBL/GenBank/DDBJ databases">
        <title>Diversity of luminous bacteria.</title>
        <authorList>
            <person name="Yoshizawa S."/>
            <person name="Kogure K."/>
        </authorList>
    </citation>
    <scope>NUCLEOTIDE SEQUENCE [LARGE SCALE GENOMIC DNA]</scope>
    <source>
        <strain evidence="2 3">LC1-200</strain>
    </source>
</reference>
<gene>
    <name evidence="2" type="ORF">BTO08_01950</name>
</gene>
<dbReference type="Pfam" id="PF00535">
    <property type="entry name" value="Glycos_transf_2"/>
    <property type="match status" value="1"/>
</dbReference>
<protein>
    <recommendedName>
        <fullName evidence="1">Glycosyltransferase 2-like domain-containing protein</fullName>
    </recommendedName>
</protein>
<evidence type="ECO:0000313" key="2">
    <source>
        <dbReference type="EMBL" id="PQJ66266.1"/>
    </source>
</evidence>
<dbReference type="CDD" id="cd00761">
    <property type="entry name" value="Glyco_tranf_GTA_type"/>
    <property type="match status" value="1"/>
</dbReference>
<dbReference type="InterPro" id="IPR029044">
    <property type="entry name" value="Nucleotide-diphossugar_trans"/>
</dbReference>
<dbReference type="AlphaFoldDB" id="A0A2S7VVY0"/>
<dbReference type="InterPro" id="IPR001173">
    <property type="entry name" value="Glyco_trans_2-like"/>
</dbReference>
<sequence length="290" mass="33065">MISVVITTKDRKDFLERAINSIFNNEMLPDEIIIVNDGGKAVTSFKHDKIQFKIINNPQSLGGNRARNQGIELSSGDYIFFLDDDDALTPNSISERLKVFDNPDIVLAFTGVKFVNSSNLDTVMREKKPYSEEITNIKLLAKGNLIGSTSCVAVRRDAIFNAGLFDEKLSALQDYDTWIRVSKIGKIGNDNQSNLIYTIHDTSNQISSKYDRYLVAGEYMYKKYITDLNEYNISREFLSNRYLRVAMSASSTSEFIKYKYLIKSLKYKISIYGIALLLPTILLKKFKKFV</sequence>
<organism evidence="2 3">
    <name type="scientific">Photobacterium angustum</name>
    <dbReference type="NCBI Taxonomy" id="661"/>
    <lineage>
        <taxon>Bacteria</taxon>
        <taxon>Pseudomonadati</taxon>
        <taxon>Pseudomonadota</taxon>
        <taxon>Gammaproteobacteria</taxon>
        <taxon>Vibrionales</taxon>
        <taxon>Vibrionaceae</taxon>
        <taxon>Photobacterium</taxon>
    </lineage>
</organism>
<evidence type="ECO:0000259" key="1">
    <source>
        <dbReference type="Pfam" id="PF00535"/>
    </source>
</evidence>
<name>A0A2S7VVY0_PHOAN</name>
<evidence type="ECO:0000313" key="3">
    <source>
        <dbReference type="Proteomes" id="UP000238730"/>
    </source>
</evidence>
<dbReference type="Proteomes" id="UP000238730">
    <property type="component" value="Unassembled WGS sequence"/>
</dbReference>
<dbReference type="PANTHER" id="PTHR43685:SF11">
    <property type="entry name" value="GLYCOSYLTRANSFERASE TAGX-RELATED"/>
    <property type="match status" value="1"/>
</dbReference>
<dbReference type="InterPro" id="IPR050834">
    <property type="entry name" value="Glycosyltransf_2"/>
</dbReference>
<comment type="caution">
    <text evidence="2">The sequence shown here is derived from an EMBL/GenBank/DDBJ whole genome shotgun (WGS) entry which is preliminary data.</text>
</comment>
<dbReference type="EMBL" id="MSCJ01000001">
    <property type="protein sequence ID" value="PQJ66266.1"/>
    <property type="molecule type" value="Genomic_DNA"/>
</dbReference>
<feature type="domain" description="Glycosyltransferase 2-like" evidence="1">
    <location>
        <begin position="3"/>
        <end position="159"/>
    </location>
</feature>
<dbReference type="Gene3D" id="3.90.550.10">
    <property type="entry name" value="Spore Coat Polysaccharide Biosynthesis Protein SpsA, Chain A"/>
    <property type="match status" value="1"/>
</dbReference>
<dbReference type="SUPFAM" id="SSF53448">
    <property type="entry name" value="Nucleotide-diphospho-sugar transferases"/>
    <property type="match status" value="1"/>
</dbReference>
<dbReference type="PANTHER" id="PTHR43685">
    <property type="entry name" value="GLYCOSYLTRANSFERASE"/>
    <property type="match status" value="1"/>
</dbReference>
<dbReference type="RefSeq" id="WP_105059668.1">
    <property type="nucleotide sequence ID" value="NZ_MSCJ01000001.1"/>
</dbReference>